<dbReference type="OrthoDB" id="6194329at2"/>
<dbReference type="EC" id="2.4.1.301" evidence="3"/>
<dbReference type="InterPro" id="IPR028098">
    <property type="entry name" value="Glyco_trans_4-like_N"/>
</dbReference>
<dbReference type="Gene3D" id="3.40.50.2000">
    <property type="entry name" value="Glycogen Phosphorylase B"/>
    <property type="match status" value="2"/>
</dbReference>
<dbReference type="InterPro" id="IPR001296">
    <property type="entry name" value="Glyco_trans_1"/>
</dbReference>
<dbReference type="AlphaFoldDB" id="A0A1H6F985"/>
<dbReference type="GO" id="GO:0016757">
    <property type="term" value="F:glycosyltransferase activity"/>
    <property type="evidence" value="ECO:0007669"/>
    <property type="project" value="UniProtKB-KW"/>
</dbReference>
<dbReference type="Pfam" id="PF13579">
    <property type="entry name" value="Glyco_trans_4_4"/>
    <property type="match status" value="1"/>
</dbReference>
<accession>A0A1H6F985</accession>
<feature type="domain" description="Glycosyltransferase subfamily 4-like N-terminal" evidence="2">
    <location>
        <begin position="16"/>
        <end position="185"/>
    </location>
</feature>
<dbReference type="InterPro" id="IPR050194">
    <property type="entry name" value="Glycosyltransferase_grp1"/>
</dbReference>
<evidence type="ECO:0000259" key="2">
    <source>
        <dbReference type="Pfam" id="PF13579"/>
    </source>
</evidence>
<feature type="domain" description="Glycosyl transferase family 1" evidence="1">
    <location>
        <begin position="207"/>
        <end position="364"/>
    </location>
</feature>
<dbReference type="EMBL" id="FMSV02000503">
    <property type="protein sequence ID" value="SEH06678.1"/>
    <property type="molecule type" value="Genomic_DNA"/>
</dbReference>
<protein>
    <submittedName>
        <fullName evidence="3">Alpha-D-kanosaminyltransferase</fullName>
        <ecNumber evidence="3">2.4.1.301</ecNumber>
    </submittedName>
</protein>
<dbReference type="SUPFAM" id="SSF53756">
    <property type="entry name" value="UDP-Glycosyltransferase/glycogen phosphorylase"/>
    <property type="match status" value="1"/>
</dbReference>
<evidence type="ECO:0000259" key="1">
    <source>
        <dbReference type="Pfam" id="PF00534"/>
    </source>
</evidence>
<dbReference type="RefSeq" id="WP_103920434.1">
    <property type="nucleotide sequence ID" value="NZ_FMSV02000503.1"/>
</dbReference>
<dbReference type="PANTHER" id="PTHR45947">
    <property type="entry name" value="SULFOQUINOVOSYL TRANSFERASE SQD2"/>
    <property type="match status" value="1"/>
</dbReference>
<reference evidence="3 4" key="1">
    <citation type="submission" date="2016-10" db="EMBL/GenBank/DDBJ databases">
        <authorList>
            <person name="de Groot N.N."/>
        </authorList>
    </citation>
    <scope>NUCLEOTIDE SEQUENCE [LARGE SCALE GENOMIC DNA]</scope>
    <source>
        <strain evidence="3">MBHS1</strain>
    </source>
</reference>
<proteinExistence type="predicted"/>
<organism evidence="3 4">
    <name type="scientific">Candidatus Venteria ishoeyi</name>
    <dbReference type="NCBI Taxonomy" id="1899563"/>
    <lineage>
        <taxon>Bacteria</taxon>
        <taxon>Pseudomonadati</taxon>
        <taxon>Pseudomonadota</taxon>
        <taxon>Gammaproteobacteria</taxon>
        <taxon>Thiotrichales</taxon>
        <taxon>Thiotrichaceae</taxon>
        <taxon>Venteria</taxon>
    </lineage>
</organism>
<dbReference type="Pfam" id="PF00534">
    <property type="entry name" value="Glycos_transf_1"/>
    <property type="match status" value="1"/>
</dbReference>
<sequence>MPRILHIGKYYPPFAGGIENFMADLLPEQQAQGDEVYALVHDHRLPGWNPVLPLHQAADPDWLFRCPSYGRLLYAPVAPHFPLWFSRLLKRIQPDILHFHLPNTSAFWALLSPSARKIPWVLHWHSDVVSSDIHKQLALAYRLYQPFEQALLKRSAAIIATSPLYQQASPALAPWQPKTHTISLGMDLKKYQKMPTPQDQQWAEKSWGDSRLRILCIGRMTYYKGHEVLLQALEQLPDVHLILVGKGEMRETLQQHIQQAGLSKQVSLPGYLEDAQLQALFTTCDCFCLPSLERTEAFGVVLMEAMSYGKPCVASNIPGSGVGWVVQDGKNGLLVPVRDADALATALQQLTQQPALRQQLGENAAIDAQQRFAIQPVAEQIQALYRDILG</sequence>
<evidence type="ECO:0000313" key="4">
    <source>
        <dbReference type="Proteomes" id="UP000236724"/>
    </source>
</evidence>
<keyword evidence="3" id="KW-0808">Transferase</keyword>
<keyword evidence="4" id="KW-1185">Reference proteome</keyword>
<evidence type="ECO:0000313" key="3">
    <source>
        <dbReference type="EMBL" id="SEH06678.1"/>
    </source>
</evidence>
<dbReference type="PANTHER" id="PTHR45947:SF3">
    <property type="entry name" value="SULFOQUINOVOSYL TRANSFERASE SQD2"/>
    <property type="match status" value="1"/>
</dbReference>
<keyword evidence="3" id="KW-0328">Glycosyltransferase</keyword>
<dbReference type="Proteomes" id="UP000236724">
    <property type="component" value="Unassembled WGS sequence"/>
</dbReference>
<name>A0A1H6F985_9GAMM</name>
<gene>
    <name evidence="3" type="primary">kanE_3</name>
    <name evidence="3" type="ORF">MBHS_02542</name>
</gene>